<gene>
    <name evidence="1" type="ORF">KBO27_22010</name>
</gene>
<name>A0ABS5DKM5_9PSEU</name>
<dbReference type="Proteomes" id="UP000674084">
    <property type="component" value="Unassembled WGS sequence"/>
</dbReference>
<keyword evidence="2" id="KW-1185">Reference proteome</keyword>
<protein>
    <submittedName>
        <fullName evidence="1">Uncharacterized protein</fullName>
    </submittedName>
</protein>
<dbReference type="RefSeq" id="WP_210971786.1">
    <property type="nucleotide sequence ID" value="NZ_JAGPXE010000010.1"/>
</dbReference>
<organism evidence="1 2">
    <name type="scientific">Saccharopolyspora endophytica</name>
    <dbReference type="NCBI Taxonomy" id="543886"/>
    <lineage>
        <taxon>Bacteria</taxon>
        <taxon>Bacillati</taxon>
        <taxon>Actinomycetota</taxon>
        <taxon>Actinomycetes</taxon>
        <taxon>Pseudonocardiales</taxon>
        <taxon>Pseudonocardiaceae</taxon>
        <taxon>Saccharopolyspora</taxon>
    </lineage>
</organism>
<reference evidence="1 2" key="1">
    <citation type="submission" date="2021-04" db="EMBL/GenBank/DDBJ databases">
        <title>Whole-genome sequencing of Saccharopolyspora endophytica KCTC 19397.</title>
        <authorList>
            <person name="Ay H."/>
            <person name="Saygin H."/>
            <person name="Sahin N."/>
        </authorList>
    </citation>
    <scope>NUCLEOTIDE SEQUENCE [LARGE SCALE GENOMIC DNA]</scope>
    <source>
        <strain evidence="1 2">KCTC 19397</strain>
    </source>
</reference>
<sequence length="73" mass="8078">MVVIQDGQLAVLLREVQWEIDAMAFDLPAGRCTPERREQLAEVLVKLAEVLRPPMVIDRQTSASSVASDTRGT</sequence>
<evidence type="ECO:0000313" key="1">
    <source>
        <dbReference type="EMBL" id="MBQ0926632.1"/>
    </source>
</evidence>
<dbReference type="EMBL" id="JAGPXE010000010">
    <property type="protein sequence ID" value="MBQ0926632.1"/>
    <property type="molecule type" value="Genomic_DNA"/>
</dbReference>
<evidence type="ECO:0000313" key="2">
    <source>
        <dbReference type="Proteomes" id="UP000674084"/>
    </source>
</evidence>
<proteinExistence type="predicted"/>
<accession>A0ABS5DKM5</accession>
<comment type="caution">
    <text evidence="1">The sequence shown here is derived from an EMBL/GenBank/DDBJ whole genome shotgun (WGS) entry which is preliminary data.</text>
</comment>